<protein>
    <submittedName>
        <fullName evidence="1">Uncharacterized protein</fullName>
    </submittedName>
</protein>
<name>A0A4C1VB00_EUMVA</name>
<sequence>MRFVLKSPMPGCGYVPVTVDLRRACTPLLHPTPSPSAGSAFYQIPIPASVTDKCALVYGTRKSLRARAHGSGPRMTGLGHYWPPPGTDADSLRAQYELQVADDCHYKCNDDVRDRGRNVVQEARNELLSLTEVQNPLANLFLPRFKPVTFWFEGNALEP</sequence>
<gene>
    <name evidence="1" type="ORF">EVAR_20644_1</name>
</gene>
<dbReference type="EMBL" id="BGZK01000309">
    <property type="protein sequence ID" value="GBP35789.1"/>
    <property type="molecule type" value="Genomic_DNA"/>
</dbReference>
<comment type="caution">
    <text evidence="1">The sequence shown here is derived from an EMBL/GenBank/DDBJ whole genome shotgun (WGS) entry which is preliminary data.</text>
</comment>
<evidence type="ECO:0000313" key="1">
    <source>
        <dbReference type="EMBL" id="GBP35789.1"/>
    </source>
</evidence>
<proteinExistence type="predicted"/>
<evidence type="ECO:0000313" key="2">
    <source>
        <dbReference type="Proteomes" id="UP000299102"/>
    </source>
</evidence>
<keyword evidence="2" id="KW-1185">Reference proteome</keyword>
<dbReference type="AlphaFoldDB" id="A0A4C1VB00"/>
<dbReference type="Proteomes" id="UP000299102">
    <property type="component" value="Unassembled WGS sequence"/>
</dbReference>
<reference evidence="1 2" key="1">
    <citation type="journal article" date="2019" name="Commun. Biol.">
        <title>The bagworm genome reveals a unique fibroin gene that provides high tensile strength.</title>
        <authorList>
            <person name="Kono N."/>
            <person name="Nakamura H."/>
            <person name="Ohtoshi R."/>
            <person name="Tomita M."/>
            <person name="Numata K."/>
            <person name="Arakawa K."/>
        </authorList>
    </citation>
    <scope>NUCLEOTIDE SEQUENCE [LARGE SCALE GENOMIC DNA]</scope>
</reference>
<accession>A0A4C1VB00</accession>
<organism evidence="1 2">
    <name type="scientific">Eumeta variegata</name>
    <name type="common">Bagworm moth</name>
    <name type="synonym">Eumeta japonica</name>
    <dbReference type="NCBI Taxonomy" id="151549"/>
    <lineage>
        <taxon>Eukaryota</taxon>
        <taxon>Metazoa</taxon>
        <taxon>Ecdysozoa</taxon>
        <taxon>Arthropoda</taxon>
        <taxon>Hexapoda</taxon>
        <taxon>Insecta</taxon>
        <taxon>Pterygota</taxon>
        <taxon>Neoptera</taxon>
        <taxon>Endopterygota</taxon>
        <taxon>Lepidoptera</taxon>
        <taxon>Glossata</taxon>
        <taxon>Ditrysia</taxon>
        <taxon>Tineoidea</taxon>
        <taxon>Psychidae</taxon>
        <taxon>Oiketicinae</taxon>
        <taxon>Eumeta</taxon>
    </lineage>
</organism>